<proteinExistence type="predicted"/>
<protein>
    <recommendedName>
        <fullName evidence="2">Retrotransposon protein, putative, Ty1-copia subclass</fullName>
    </recommendedName>
</protein>
<evidence type="ECO:0000313" key="1">
    <source>
        <dbReference type="EMBL" id="GFC85144.1"/>
    </source>
</evidence>
<name>A0A699RR43_TANCI</name>
<organism evidence="1">
    <name type="scientific">Tanacetum cinerariifolium</name>
    <name type="common">Dalmatian daisy</name>
    <name type="synonym">Chrysanthemum cinerariifolium</name>
    <dbReference type="NCBI Taxonomy" id="118510"/>
    <lineage>
        <taxon>Eukaryota</taxon>
        <taxon>Viridiplantae</taxon>
        <taxon>Streptophyta</taxon>
        <taxon>Embryophyta</taxon>
        <taxon>Tracheophyta</taxon>
        <taxon>Spermatophyta</taxon>
        <taxon>Magnoliopsida</taxon>
        <taxon>eudicotyledons</taxon>
        <taxon>Gunneridae</taxon>
        <taxon>Pentapetalae</taxon>
        <taxon>asterids</taxon>
        <taxon>campanulids</taxon>
        <taxon>Asterales</taxon>
        <taxon>Asteraceae</taxon>
        <taxon>Asteroideae</taxon>
        <taxon>Anthemideae</taxon>
        <taxon>Anthemidinae</taxon>
        <taxon>Tanacetum</taxon>
    </lineage>
</organism>
<reference evidence="1" key="1">
    <citation type="journal article" date="2019" name="Sci. Rep.">
        <title>Draft genome of Tanacetum cinerariifolium, the natural source of mosquito coil.</title>
        <authorList>
            <person name="Yamashiro T."/>
            <person name="Shiraishi A."/>
            <person name="Satake H."/>
            <person name="Nakayama K."/>
        </authorList>
    </citation>
    <scope>NUCLEOTIDE SEQUENCE</scope>
</reference>
<sequence length="157" mass="18226">MVQPEGFVDLKYPWKVHKLQRSIYGLKQASRSWNKKIDEERKSIPMLRSVKTYLGKCFVMKDLGEAAYILRIKIYRDRSKRLIGLCQSAYIEKILKRYSMENSKRGSIPMQKKLKFSKSQGASTPAEMKRMQNVPYASAVGSIMYVMRCTRPDVAFA</sequence>
<comment type="caution">
    <text evidence="1">The sequence shown here is derived from an EMBL/GenBank/DDBJ whole genome shotgun (WGS) entry which is preliminary data.</text>
</comment>
<dbReference type="AlphaFoldDB" id="A0A699RR43"/>
<gene>
    <name evidence="1" type="ORF">Tci_857114</name>
</gene>
<dbReference type="EMBL" id="BKCJ011098359">
    <property type="protein sequence ID" value="GFC85144.1"/>
    <property type="molecule type" value="Genomic_DNA"/>
</dbReference>
<accession>A0A699RR43</accession>
<evidence type="ECO:0008006" key="2">
    <source>
        <dbReference type="Google" id="ProtNLM"/>
    </source>
</evidence>